<dbReference type="RefSeq" id="XP_012184810.1">
    <property type="nucleotide sequence ID" value="XM_012329420.1"/>
</dbReference>
<organism evidence="1 2">
    <name type="scientific">Fibroporia radiculosa</name>
    <dbReference type="NCBI Taxonomy" id="599839"/>
    <lineage>
        <taxon>Eukaryota</taxon>
        <taxon>Fungi</taxon>
        <taxon>Dikarya</taxon>
        <taxon>Basidiomycota</taxon>
        <taxon>Agaricomycotina</taxon>
        <taxon>Agaricomycetes</taxon>
        <taxon>Polyporales</taxon>
        <taxon>Fibroporiaceae</taxon>
        <taxon>Fibroporia</taxon>
    </lineage>
</organism>
<dbReference type="InParanoid" id="J4I1A4"/>
<name>J4I1A4_9APHY</name>
<gene>
    <name evidence="1" type="ORF">FIBRA_07753</name>
</gene>
<dbReference type="GeneID" id="24100438"/>
<protein>
    <submittedName>
        <fullName evidence="1">Uncharacterized protein</fullName>
    </submittedName>
</protein>
<dbReference type="EMBL" id="HE797195">
    <property type="protein sequence ID" value="CCM05527.1"/>
    <property type="molecule type" value="Genomic_DNA"/>
</dbReference>
<dbReference type="Proteomes" id="UP000006352">
    <property type="component" value="Unassembled WGS sequence"/>
</dbReference>
<reference evidence="1 2" key="1">
    <citation type="journal article" date="2012" name="Appl. Environ. Microbiol.">
        <title>Short-read sequencing for genomic analysis of the brown rot fungus Fibroporia radiculosa.</title>
        <authorList>
            <person name="Tang J.D."/>
            <person name="Perkins A.D."/>
            <person name="Sonstegard T.S."/>
            <person name="Schroeder S.G."/>
            <person name="Burgess S.C."/>
            <person name="Diehl S.V."/>
        </authorList>
    </citation>
    <scope>NUCLEOTIDE SEQUENCE [LARGE SCALE GENOMIC DNA]</scope>
    <source>
        <strain evidence="1 2">TFFH 294</strain>
    </source>
</reference>
<dbReference type="HOGENOM" id="CLU_2277524_0_0_1"/>
<keyword evidence="2" id="KW-1185">Reference proteome</keyword>
<proteinExistence type="predicted"/>
<evidence type="ECO:0000313" key="1">
    <source>
        <dbReference type="EMBL" id="CCM05527.1"/>
    </source>
</evidence>
<accession>J4I1A4</accession>
<dbReference type="AlphaFoldDB" id="J4I1A4"/>
<sequence length="102" mass="11989">MIMMIYSHPQRPPVIHYGWTADIDLLLELAKELDCVKMYTRSTFVCDPDDEDLDEEGKNYVEKEEYDNSTPAQAILTSRFKPERVTRESEVRYAARRAGWDQ</sequence>
<evidence type="ECO:0000313" key="2">
    <source>
        <dbReference type="Proteomes" id="UP000006352"/>
    </source>
</evidence>